<accession>A0ABR2W4Q3</accession>
<protein>
    <submittedName>
        <fullName evidence="3">Uncharacterized protein</fullName>
    </submittedName>
</protein>
<gene>
    <name evidence="3" type="ORF">K7432_004738</name>
</gene>
<dbReference type="Proteomes" id="UP001479436">
    <property type="component" value="Unassembled WGS sequence"/>
</dbReference>
<feature type="chain" id="PRO_5045634060" evidence="2">
    <location>
        <begin position="21"/>
        <end position="220"/>
    </location>
</feature>
<evidence type="ECO:0000256" key="1">
    <source>
        <dbReference type="SAM" id="MobiDB-lite"/>
    </source>
</evidence>
<organism evidence="3 4">
    <name type="scientific">Basidiobolus ranarum</name>
    <dbReference type="NCBI Taxonomy" id="34480"/>
    <lineage>
        <taxon>Eukaryota</taxon>
        <taxon>Fungi</taxon>
        <taxon>Fungi incertae sedis</taxon>
        <taxon>Zoopagomycota</taxon>
        <taxon>Entomophthoromycotina</taxon>
        <taxon>Basidiobolomycetes</taxon>
        <taxon>Basidiobolales</taxon>
        <taxon>Basidiobolaceae</taxon>
        <taxon>Basidiobolus</taxon>
    </lineage>
</organism>
<comment type="caution">
    <text evidence="3">The sequence shown here is derived from an EMBL/GenBank/DDBJ whole genome shotgun (WGS) entry which is preliminary data.</text>
</comment>
<reference evidence="3 4" key="1">
    <citation type="submission" date="2023-04" db="EMBL/GenBank/DDBJ databases">
        <title>Genome of Basidiobolus ranarum AG-B5.</title>
        <authorList>
            <person name="Stajich J.E."/>
            <person name="Carter-House D."/>
            <person name="Gryganskyi A."/>
        </authorList>
    </citation>
    <scope>NUCLEOTIDE SEQUENCE [LARGE SCALE GENOMIC DNA]</scope>
    <source>
        <strain evidence="3 4">AG-B5</strain>
    </source>
</reference>
<evidence type="ECO:0000313" key="3">
    <source>
        <dbReference type="EMBL" id="KAK9719531.1"/>
    </source>
</evidence>
<evidence type="ECO:0000313" key="4">
    <source>
        <dbReference type="Proteomes" id="UP001479436"/>
    </source>
</evidence>
<feature type="signal peptide" evidence="2">
    <location>
        <begin position="1"/>
        <end position="20"/>
    </location>
</feature>
<dbReference type="EMBL" id="JASJQH010007045">
    <property type="protein sequence ID" value="KAK9719531.1"/>
    <property type="molecule type" value="Genomic_DNA"/>
</dbReference>
<keyword evidence="2" id="KW-0732">Signal</keyword>
<feature type="region of interest" description="Disordered" evidence="1">
    <location>
        <begin position="88"/>
        <end position="123"/>
    </location>
</feature>
<name>A0ABR2W4Q3_9FUNG</name>
<keyword evidence="4" id="KW-1185">Reference proteome</keyword>
<proteinExistence type="predicted"/>
<feature type="compositionally biased region" description="Polar residues" evidence="1">
    <location>
        <begin position="107"/>
        <end position="123"/>
    </location>
</feature>
<evidence type="ECO:0000256" key="2">
    <source>
        <dbReference type="SAM" id="SignalP"/>
    </source>
</evidence>
<sequence>MRFATNAVICSLIAATWVNAAPTPRNEAKYSHTKEYQNAIRNIYEPQTYKEHKYDADNHRIYSKPSLSRDEQTYGEDEYIKRKLQLDGESGGISTPVTDLDDKPDSKQTTGNTDPTNDVLSPIDTDSNNCSNIKAALVSQGLHAEAIICLDKLLVIYPFKAVSDESQQEMLAQVVSLIGGGSSSDEKELLTCSAIRAHLRVLGIQVDAEVCLTGLIQINL</sequence>